<dbReference type="EMBL" id="JAELVF020000001">
    <property type="protein sequence ID" value="MBU7597968.1"/>
    <property type="molecule type" value="Genomic_DNA"/>
</dbReference>
<dbReference type="Proteomes" id="UP000694501">
    <property type="component" value="Unassembled WGS sequence"/>
</dbReference>
<sequence length="98" mass="11431">MNQPPSPADEYETHYRYEITTAMNHVVRACQDVVRHHSYGDNWTPKGTPDPMAPAHRELIAQARQDVLNQLQLSIQAAETIAYEIERHRHRITRNRSE</sequence>
<reference evidence="1" key="1">
    <citation type="submission" date="2021-06" db="EMBL/GenBank/DDBJ databases">
        <title>Sequencing of actinobacteria type strains.</title>
        <authorList>
            <person name="Nguyen G.-S."/>
            <person name="Wentzel A."/>
        </authorList>
    </citation>
    <scope>NUCLEOTIDE SEQUENCE</scope>
    <source>
        <strain evidence="1">P38-E01</strain>
    </source>
</reference>
<organism evidence="1 2">
    <name type="scientific">Streptomyces tardus</name>
    <dbReference type="NCBI Taxonomy" id="2780544"/>
    <lineage>
        <taxon>Bacteria</taxon>
        <taxon>Bacillati</taxon>
        <taxon>Actinomycetota</taxon>
        <taxon>Actinomycetes</taxon>
        <taxon>Kitasatosporales</taxon>
        <taxon>Streptomycetaceae</taxon>
        <taxon>Streptomyces</taxon>
    </lineage>
</organism>
<dbReference type="RefSeq" id="WP_211040061.1">
    <property type="nucleotide sequence ID" value="NZ_JAELVF020000001.1"/>
</dbReference>
<dbReference type="AlphaFoldDB" id="A0A949JDB2"/>
<evidence type="ECO:0000313" key="2">
    <source>
        <dbReference type="Proteomes" id="UP000694501"/>
    </source>
</evidence>
<evidence type="ECO:0000313" key="1">
    <source>
        <dbReference type="EMBL" id="MBU7597968.1"/>
    </source>
</evidence>
<protein>
    <submittedName>
        <fullName evidence="1">Uncharacterized protein</fullName>
    </submittedName>
</protein>
<keyword evidence="2" id="KW-1185">Reference proteome</keyword>
<gene>
    <name evidence="1" type="ORF">JGS22_010155</name>
</gene>
<name>A0A949JDB2_9ACTN</name>
<proteinExistence type="predicted"/>
<accession>A0A949JDB2</accession>
<comment type="caution">
    <text evidence="1">The sequence shown here is derived from an EMBL/GenBank/DDBJ whole genome shotgun (WGS) entry which is preliminary data.</text>
</comment>